<dbReference type="CDD" id="cd16018">
    <property type="entry name" value="Enpp"/>
    <property type="match status" value="1"/>
</dbReference>
<dbReference type="InterPro" id="IPR044929">
    <property type="entry name" value="DNA/RNA_non-sp_Endonuclease_sf"/>
</dbReference>
<dbReference type="Pfam" id="PF01663">
    <property type="entry name" value="Phosphodiest"/>
    <property type="match status" value="1"/>
</dbReference>
<gene>
    <name evidence="4" type="primary">Necator_chrV.g18675</name>
    <name evidence="4" type="ORF">RB195_013884</name>
</gene>
<accession>A0ABR1DXR1</accession>
<organism evidence="4 5">
    <name type="scientific">Necator americanus</name>
    <name type="common">Human hookworm</name>
    <dbReference type="NCBI Taxonomy" id="51031"/>
    <lineage>
        <taxon>Eukaryota</taxon>
        <taxon>Metazoa</taxon>
        <taxon>Ecdysozoa</taxon>
        <taxon>Nematoda</taxon>
        <taxon>Chromadorea</taxon>
        <taxon>Rhabditida</taxon>
        <taxon>Rhabditina</taxon>
        <taxon>Rhabditomorpha</taxon>
        <taxon>Strongyloidea</taxon>
        <taxon>Ancylostomatidae</taxon>
        <taxon>Bunostominae</taxon>
        <taxon>Necator</taxon>
    </lineage>
</organism>
<keyword evidence="5" id="KW-1185">Reference proteome</keyword>
<name>A0ABR1DXR1_NECAM</name>
<dbReference type="EMBL" id="JAVFWL010000005">
    <property type="protein sequence ID" value="KAK6755169.1"/>
    <property type="molecule type" value="Genomic_DNA"/>
</dbReference>
<sequence length="818" mass="91390">MRSSSFAYGTDEVTPMMSSESSLKNNGTIVAMTAISPEKGSVEIYPSRTGKHFRHFYILVCVLLLFMLAGIILSAIVAVRLGHMERQVQKAQVQLPQNVKEALDKLKLPTGWENYIPRPSAPPISPDVPPIQAEVHEPEPEQQTQAYPQVKGCPGQCKRKDFLKPPLVVLSLDGFAREYLDRFTVAALDYIAKCGAKAERVYPPFPSRTFPSHYTMVTGLYPESHGIVDNNIFDPNISDKIESMKRGDVDGYYQGDPIWNIYKRHGGKTACLYWVGCGFNISGLRPDISPPYNKDLPFRNRFEMIVDWLLMPQESRPGLITAYLDQPDTAGHYQLDDKDIESQIAIIDRNLRYLIDTLDENGLLSCINLVIVSDHGMQLTNSTQYISDSINDPEIISASGVIGRVYKHRSAAPVSQLMRPFECDQGKKWKVYQRSTIPTRKHYQKTKRVGDIIVEGNLGTSFYSTPADDWHLSADHGYDYIRSPMQTIFFAMGPSIKKGVVLPAFQNIEYLNLWMDLLELPHDTPNNGTLGIMDDILVHPPFRTPQFHFPISECLAIGVPGAVDCGSCSAEQLNRLNAKLSCAFPPSFPFQLSSTTPRCIQNYCEKSIITSGEIGSTVTVVERMKKEETNASNTCEFINSKYGNLCWDRINATGVVRRTLSADLGSELANIRSIVTTWNSGFVNDILDPLNEYTRSLALKLGQIISLTGTAFDYNYDGVADTKTSSSPSHIYRVLIACAGPWSVDGASCVNSSDTMVLSFIFPVMEKDFNCLPKGELLLDYTARLLDVELITGLRFLFPGLSQMHTLQLKTHISTDIW</sequence>
<evidence type="ECO:0000313" key="5">
    <source>
        <dbReference type="Proteomes" id="UP001303046"/>
    </source>
</evidence>
<evidence type="ECO:0000256" key="2">
    <source>
        <dbReference type="ARBA" id="ARBA00023180"/>
    </source>
</evidence>
<dbReference type="InterPro" id="IPR017850">
    <property type="entry name" value="Alkaline_phosphatase_core_sf"/>
</dbReference>
<dbReference type="PANTHER" id="PTHR10151">
    <property type="entry name" value="ECTONUCLEOTIDE PYROPHOSPHATASE/PHOSPHODIESTERASE"/>
    <property type="match status" value="1"/>
</dbReference>
<dbReference type="Gene3D" id="3.40.570.10">
    <property type="entry name" value="Extracellular Endonuclease, subunit A"/>
    <property type="match status" value="1"/>
</dbReference>
<dbReference type="PANTHER" id="PTHR10151:SF114">
    <property type="entry name" value="ECTONUCLEOTIDE PYROPHOSPHATASE_PHOSPHODIESTERASE C27A7.3"/>
    <property type="match status" value="1"/>
</dbReference>
<protein>
    <recommendedName>
        <fullName evidence="6">Type I phosphodiesterase / nucleotide pyrophosphatase</fullName>
    </recommendedName>
</protein>
<keyword evidence="3" id="KW-0812">Transmembrane</keyword>
<dbReference type="Proteomes" id="UP001303046">
    <property type="component" value="Unassembled WGS sequence"/>
</dbReference>
<reference evidence="4 5" key="1">
    <citation type="submission" date="2023-08" db="EMBL/GenBank/DDBJ databases">
        <title>A Necator americanus chromosomal reference genome.</title>
        <authorList>
            <person name="Ilik V."/>
            <person name="Petrzelkova K.J."/>
            <person name="Pardy F."/>
            <person name="Fuh T."/>
            <person name="Niatou-Singa F.S."/>
            <person name="Gouil Q."/>
            <person name="Baker L."/>
            <person name="Ritchie M.E."/>
            <person name="Jex A.R."/>
            <person name="Gazzola D."/>
            <person name="Li H."/>
            <person name="Toshio Fujiwara R."/>
            <person name="Zhan B."/>
            <person name="Aroian R.V."/>
            <person name="Pafco B."/>
            <person name="Schwarz E.M."/>
        </authorList>
    </citation>
    <scope>NUCLEOTIDE SEQUENCE [LARGE SCALE GENOMIC DNA]</scope>
    <source>
        <strain evidence="4 5">Aroian</strain>
        <tissue evidence="4">Whole animal</tissue>
    </source>
</reference>
<feature type="transmembrane region" description="Helical" evidence="3">
    <location>
        <begin position="56"/>
        <end position="79"/>
    </location>
</feature>
<keyword evidence="2" id="KW-0325">Glycoprotein</keyword>
<keyword evidence="3" id="KW-0472">Membrane</keyword>
<evidence type="ECO:0008006" key="6">
    <source>
        <dbReference type="Google" id="ProtNLM"/>
    </source>
</evidence>
<comment type="caution">
    <text evidence="4">The sequence shown here is derived from an EMBL/GenBank/DDBJ whole genome shotgun (WGS) entry which is preliminary data.</text>
</comment>
<keyword evidence="1" id="KW-0378">Hydrolase</keyword>
<dbReference type="SUPFAM" id="SSF53649">
    <property type="entry name" value="Alkaline phosphatase-like"/>
    <property type="match status" value="1"/>
</dbReference>
<proteinExistence type="predicted"/>
<evidence type="ECO:0000256" key="1">
    <source>
        <dbReference type="ARBA" id="ARBA00022801"/>
    </source>
</evidence>
<dbReference type="InterPro" id="IPR002591">
    <property type="entry name" value="Phosphodiest/P_Trfase"/>
</dbReference>
<dbReference type="Gene3D" id="3.40.720.10">
    <property type="entry name" value="Alkaline Phosphatase, subunit A"/>
    <property type="match status" value="1"/>
</dbReference>
<evidence type="ECO:0000256" key="3">
    <source>
        <dbReference type="SAM" id="Phobius"/>
    </source>
</evidence>
<keyword evidence="3" id="KW-1133">Transmembrane helix</keyword>
<evidence type="ECO:0000313" key="4">
    <source>
        <dbReference type="EMBL" id="KAK6755169.1"/>
    </source>
</evidence>